<organism evidence="2 3">
    <name type="scientific">Roseibium limicola</name>
    <dbReference type="NCBI Taxonomy" id="2816037"/>
    <lineage>
        <taxon>Bacteria</taxon>
        <taxon>Pseudomonadati</taxon>
        <taxon>Pseudomonadota</taxon>
        <taxon>Alphaproteobacteria</taxon>
        <taxon>Hyphomicrobiales</taxon>
        <taxon>Stappiaceae</taxon>
        <taxon>Roseibium</taxon>
    </lineage>
</organism>
<proteinExistence type="predicted"/>
<evidence type="ECO:0000256" key="1">
    <source>
        <dbReference type="SAM" id="MobiDB-lite"/>
    </source>
</evidence>
<evidence type="ECO:0000313" key="2">
    <source>
        <dbReference type="EMBL" id="MBO0346042.1"/>
    </source>
</evidence>
<accession>A0A939J7C9</accession>
<dbReference type="Proteomes" id="UP000664779">
    <property type="component" value="Unassembled WGS sequence"/>
</dbReference>
<dbReference type="RefSeq" id="WP_206941198.1">
    <property type="nucleotide sequence ID" value="NZ_JAFLNF010000005.1"/>
</dbReference>
<dbReference type="AlphaFoldDB" id="A0A939J7C9"/>
<protein>
    <submittedName>
        <fullName evidence="2">Uncharacterized protein</fullName>
    </submittedName>
</protein>
<name>A0A939J7C9_9HYPH</name>
<reference evidence="2" key="1">
    <citation type="submission" date="2021-03" db="EMBL/GenBank/DDBJ databases">
        <title>Roseibium sp. CAU 1637 isolated from Incheon.</title>
        <authorList>
            <person name="Kim W."/>
        </authorList>
    </citation>
    <scope>NUCLEOTIDE SEQUENCE</scope>
    <source>
        <strain evidence="2">CAU 1637</strain>
    </source>
</reference>
<comment type="caution">
    <text evidence="2">The sequence shown here is derived from an EMBL/GenBank/DDBJ whole genome shotgun (WGS) entry which is preliminary data.</text>
</comment>
<keyword evidence="3" id="KW-1185">Reference proteome</keyword>
<feature type="region of interest" description="Disordered" evidence="1">
    <location>
        <begin position="1"/>
        <end position="116"/>
    </location>
</feature>
<evidence type="ECO:0000313" key="3">
    <source>
        <dbReference type="Proteomes" id="UP000664779"/>
    </source>
</evidence>
<dbReference type="EMBL" id="JAFLNF010000005">
    <property type="protein sequence ID" value="MBO0346042.1"/>
    <property type="molecule type" value="Genomic_DNA"/>
</dbReference>
<sequence length="116" mass="12184">MTYEPRTGGRYIRDPKTGERVREEKKPGRLLERAEPAADALDPRIKSGAGSGSRDAASPHAVRDDGGVLGAATPKPKPSRKKNPKPKASQGQAAVAVNAAPRLEDSATRGTSVKTS</sequence>
<gene>
    <name evidence="2" type="ORF">J0X15_12485</name>
</gene>
<feature type="compositionally biased region" description="Basic and acidic residues" evidence="1">
    <location>
        <begin position="11"/>
        <end position="45"/>
    </location>
</feature>